<evidence type="ECO:0000256" key="1">
    <source>
        <dbReference type="SAM" id="MobiDB-lite"/>
    </source>
</evidence>
<sequence>MADYMGKREYLDDDDKTLSDVMLNDSSSSHSSKKKLSKAMTHLKAKLKAKEEKPRRKTPIPPDYYPNNRRTFEALAASRM</sequence>
<feature type="compositionally biased region" description="Basic residues" evidence="1">
    <location>
        <begin position="31"/>
        <end position="47"/>
    </location>
</feature>
<name>A0A1W2TQD1_ROSNE</name>
<reference evidence="2" key="1">
    <citation type="submission" date="2016-03" db="EMBL/GenBank/DDBJ databases">
        <title>Draft genome sequence of Rosellinia necatrix.</title>
        <authorList>
            <person name="Kanematsu S."/>
        </authorList>
    </citation>
    <scope>NUCLEOTIDE SEQUENCE [LARGE SCALE GENOMIC DNA]</scope>
    <source>
        <strain evidence="2">W97</strain>
    </source>
</reference>
<feature type="region of interest" description="Disordered" evidence="1">
    <location>
        <begin position="15"/>
        <end position="69"/>
    </location>
</feature>
<evidence type="ECO:0000313" key="3">
    <source>
        <dbReference type="Proteomes" id="UP000054516"/>
    </source>
</evidence>
<dbReference type="AlphaFoldDB" id="A0A1W2TQD1"/>
<protein>
    <submittedName>
        <fullName evidence="2">Uncharacterized protein</fullName>
    </submittedName>
</protein>
<keyword evidence="3" id="KW-1185">Reference proteome</keyword>
<dbReference type="EMBL" id="DF977493">
    <property type="protein sequence ID" value="GAP90647.1"/>
    <property type="molecule type" value="Genomic_DNA"/>
</dbReference>
<gene>
    <name evidence="2" type="ORF">SAMD00023353_4800350</name>
</gene>
<proteinExistence type="predicted"/>
<evidence type="ECO:0000313" key="2">
    <source>
        <dbReference type="EMBL" id="GAP90647.1"/>
    </source>
</evidence>
<dbReference type="Proteomes" id="UP000054516">
    <property type="component" value="Unassembled WGS sequence"/>
</dbReference>
<organism evidence="2">
    <name type="scientific">Rosellinia necatrix</name>
    <name type="common">White root-rot fungus</name>
    <dbReference type="NCBI Taxonomy" id="77044"/>
    <lineage>
        <taxon>Eukaryota</taxon>
        <taxon>Fungi</taxon>
        <taxon>Dikarya</taxon>
        <taxon>Ascomycota</taxon>
        <taxon>Pezizomycotina</taxon>
        <taxon>Sordariomycetes</taxon>
        <taxon>Xylariomycetidae</taxon>
        <taxon>Xylariales</taxon>
        <taxon>Xylariaceae</taxon>
        <taxon>Rosellinia</taxon>
    </lineage>
</organism>
<accession>A0A1W2TQD1</accession>